<dbReference type="KEGG" id="vg:24721887"/>
<organism evidence="2 3">
    <name type="scientific">Citrobacter phage Moon</name>
    <dbReference type="NCBI Taxonomy" id="1540095"/>
    <lineage>
        <taxon>Viruses</taxon>
        <taxon>Duplodnaviria</taxon>
        <taxon>Heunggongvirae</taxon>
        <taxon>Uroviricota</taxon>
        <taxon>Caudoviricetes</taxon>
        <taxon>Pantevenvirales</taxon>
        <taxon>Straboviridae</taxon>
        <taxon>Tevenvirinae</taxon>
        <taxon>Moonvirus</taxon>
        <taxon>Moonvirus moon</taxon>
    </lineage>
</organism>
<accession>A0A0A0YPJ5</accession>
<proteinExistence type="predicted"/>
<feature type="transmembrane region" description="Helical" evidence="1">
    <location>
        <begin position="12"/>
        <end position="45"/>
    </location>
</feature>
<gene>
    <name evidence="2" type="ORF">CPT_Moon288</name>
</gene>
<dbReference type="GeneID" id="24721887"/>
<keyword evidence="1" id="KW-1133">Transmembrane helix</keyword>
<evidence type="ECO:0000256" key="1">
    <source>
        <dbReference type="SAM" id="Phobius"/>
    </source>
</evidence>
<sequence length="46" mass="5089">MRVAIVLLLLTVILWFMPAFIIALVLGALVVIGFMGFLLSLLLIFL</sequence>
<evidence type="ECO:0000313" key="3">
    <source>
        <dbReference type="Proteomes" id="UP000030323"/>
    </source>
</evidence>
<dbReference type="RefSeq" id="YP_009146721.1">
    <property type="nucleotide sequence ID" value="NC_027331.1"/>
</dbReference>
<name>A0A0A0YPJ5_9CAUD</name>
<reference evidence="2 3" key="1">
    <citation type="journal article" date="2015" name="Genome Announc.">
        <title>Complete Genome Sequence of Citrobacter freundii Myophage Moon.</title>
        <authorList>
            <person name="Edwards G.B."/>
            <person name="Luna A.J."/>
            <person name="Hernandez A.C."/>
            <person name="Kuty Everett G.F."/>
        </authorList>
    </citation>
    <scope>NUCLEOTIDE SEQUENCE [LARGE SCALE GENOMIC DNA]</scope>
</reference>
<keyword evidence="1" id="KW-0812">Transmembrane</keyword>
<dbReference type="EMBL" id="KM236240">
    <property type="protein sequence ID" value="AIX12259.1"/>
    <property type="molecule type" value="Genomic_DNA"/>
</dbReference>
<protein>
    <submittedName>
        <fullName evidence="2">Uncharacterized protein</fullName>
    </submittedName>
</protein>
<dbReference type="Proteomes" id="UP000030323">
    <property type="component" value="Segment"/>
</dbReference>
<keyword evidence="3" id="KW-1185">Reference proteome</keyword>
<keyword evidence="1" id="KW-0472">Membrane</keyword>
<evidence type="ECO:0000313" key="2">
    <source>
        <dbReference type="EMBL" id="AIX12259.1"/>
    </source>
</evidence>